<dbReference type="PANTHER" id="PTHR48475:SF1">
    <property type="entry name" value="RNASE H TYPE-1 DOMAIN-CONTAINING PROTEIN"/>
    <property type="match status" value="1"/>
</dbReference>
<reference evidence="4 5" key="1">
    <citation type="submission" date="2017-11" db="EMBL/GenBank/DDBJ databases">
        <title>De-novo sequencing of pomegranate (Punica granatum L.) genome.</title>
        <authorList>
            <person name="Akparov Z."/>
            <person name="Amiraslanov A."/>
            <person name="Hajiyeva S."/>
            <person name="Abbasov M."/>
            <person name="Kaur K."/>
            <person name="Hamwieh A."/>
            <person name="Solovyev V."/>
            <person name="Salamov A."/>
            <person name="Braich B."/>
            <person name="Kosarev P."/>
            <person name="Mahmoud A."/>
            <person name="Hajiyev E."/>
            <person name="Babayeva S."/>
            <person name="Izzatullayeva V."/>
            <person name="Mammadov A."/>
            <person name="Mammadov A."/>
            <person name="Sharifova S."/>
            <person name="Ojaghi J."/>
            <person name="Eynullazada K."/>
            <person name="Bayramov B."/>
            <person name="Abdulazimova A."/>
            <person name="Shahmuradov I."/>
        </authorList>
    </citation>
    <scope>NUCLEOTIDE SEQUENCE [LARGE SCALE GENOMIC DNA]</scope>
    <source>
        <strain evidence="5">cv. AG2017</strain>
        <tissue evidence="4">Leaf</tissue>
    </source>
</reference>
<dbReference type="GO" id="GO:0004523">
    <property type="term" value="F:RNA-DNA hybrid ribonuclease activity"/>
    <property type="evidence" value="ECO:0007669"/>
    <property type="project" value="InterPro"/>
</dbReference>
<evidence type="ECO:0000256" key="1">
    <source>
        <dbReference type="SAM" id="MobiDB-lite"/>
    </source>
</evidence>
<evidence type="ECO:0000259" key="3">
    <source>
        <dbReference type="Pfam" id="PF13456"/>
    </source>
</evidence>
<protein>
    <recommendedName>
        <fullName evidence="6">Reverse transcriptase domain-containing protein</fullName>
    </recommendedName>
</protein>
<dbReference type="InterPro" id="IPR036397">
    <property type="entry name" value="RNaseH_sf"/>
</dbReference>
<dbReference type="EMBL" id="PGOL01002415">
    <property type="protein sequence ID" value="PKI48288.1"/>
    <property type="molecule type" value="Genomic_DNA"/>
</dbReference>
<dbReference type="InterPro" id="IPR043128">
    <property type="entry name" value="Rev_trsase/Diguanyl_cyclase"/>
</dbReference>
<dbReference type="Pfam" id="PF00078">
    <property type="entry name" value="RVT_1"/>
    <property type="match status" value="1"/>
</dbReference>
<name>A0A2I0IWB4_PUNGR</name>
<dbReference type="InterPro" id="IPR000477">
    <property type="entry name" value="RT_dom"/>
</dbReference>
<feature type="domain" description="RNase H type-1" evidence="3">
    <location>
        <begin position="258"/>
        <end position="329"/>
    </location>
</feature>
<dbReference type="CDD" id="cd01647">
    <property type="entry name" value="RT_LTR"/>
    <property type="match status" value="1"/>
</dbReference>
<comment type="caution">
    <text evidence="4">The sequence shown here is derived from an EMBL/GenBank/DDBJ whole genome shotgun (WGS) entry which is preliminary data.</text>
</comment>
<dbReference type="Proteomes" id="UP000233551">
    <property type="component" value="Unassembled WGS sequence"/>
</dbReference>
<dbReference type="InterPro" id="IPR002156">
    <property type="entry name" value="RNaseH_domain"/>
</dbReference>
<dbReference type="AlphaFoldDB" id="A0A2I0IWB4"/>
<keyword evidence="5" id="KW-1185">Reference proteome</keyword>
<organism evidence="4 5">
    <name type="scientific">Punica granatum</name>
    <name type="common">Pomegranate</name>
    <dbReference type="NCBI Taxonomy" id="22663"/>
    <lineage>
        <taxon>Eukaryota</taxon>
        <taxon>Viridiplantae</taxon>
        <taxon>Streptophyta</taxon>
        <taxon>Embryophyta</taxon>
        <taxon>Tracheophyta</taxon>
        <taxon>Spermatophyta</taxon>
        <taxon>Magnoliopsida</taxon>
        <taxon>eudicotyledons</taxon>
        <taxon>Gunneridae</taxon>
        <taxon>Pentapetalae</taxon>
        <taxon>rosids</taxon>
        <taxon>malvids</taxon>
        <taxon>Myrtales</taxon>
        <taxon>Lythraceae</taxon>
        <taxon>Punica</taxon>
    </lineage>
</organism>
<evidence type="ECO:0000313" key="4">
    <source>
        <dbReference type="EMBL" id="PKI48288.1"/>
    </source>
</evidence>
<dbReference type="SUPFAM" id="SSF56672">
    <property type="entry name" value="DNA/RNA polymerases"/>
    <property type="match status" value="1"/>
</dbReference>
<dbReference type="PANTHER" id="PTHR48475">
    <property type="entry name" value="RIBONUCLEASE H"/>
    <property type="match status" value="1"/>
</dbReference>
<evidence type="ECO:0008006" key="6">
    <source>
        <dbReference type="Google" id="ProtNLM"/>
    </source>
</evidence>
<dbReference type="GO" id="GO:0003676">
    <property type="term" value="F:nucleic acid binding"/>
    <property type="evidence" value="ECO:0007669"/>
    <property type="project" value="InterPro"/>
</dbReference>
<evidence type="ECO:0000313" key="5">
    <source>
        <dbReference type="Proteomes" id="UP000233551"/>
    </source>
</evidence>
<evidence type="ECO:0000259" key="2">
    <source>
        <dbReference type="Pfam" id="PF00078"/>
    </source>
</evidence>
<dbReference type="Gene3D" id="3.30.420.10">
    <property type="entry name" value="Ribonuclease H-like superfamily/Ribonuclease H"/>
    <property type="match status" value="1"/>
</dbReference>
<proteinExistence type="predicted"/>
<accession>A0A2I0IWB4</accession>
<dbReference type="Gene3D" id="3.30.70.270">
    <property type="match status" value="1"/>
</dbReference>
<feature type="domain" description="Reverse transcriptase" evidence="2">
    <location>
        <begin position="4"/>
        <end position="90"/>
    </location>
</feature>
<feature type="region of interest" description="Disordered" evidence="1">
    <location>
        <begin position="331"/>
        <end position="355"/>
    </location>
</feature>
<dbReference type="STRING" id="22663.A0A2I0IWB4"/>
<dbReference type="Pfam" id="PF13456">
    <property type="entry name" value="RVT_3"/>
    <property type="match status" value="1"/>
</dbReference>
<sequence>MWGTFCYKVMPFGLKNVGVTYQRAMVMLFHDMMHKEIEVNVDDMIAKSKEGEDHLVNLRRLFERLKKYKLRLNPAKCTFGAKSGKLLGFVVNERGIEVDPDKVKAIRELPPPSTVRKKAFDDIKTYLVQPPVLVPPTPGRPLILYLTVRRQSLGNFDSYHTIRLLSKANPLKYLLGSPSSMRNIAKWRCQLTEYNIEYVPRTSVKGQAIADHLAKFPIEDDTPINSDFPDERILQVDEEEDGTAWKMYFDGLVNSTGSAKVDFPCTNNVADYETCIFGLQAAIDFKVNELEVFEDSMLTIFQTLGQWKTKDAKLVPYHEYLEELAENFDGEHHKRKPHRATRDRDCQRTGSLQCN</sequence>
<dbReference type="InterPro" id="IPR043502">
    <property type="entry name" value="DNA/RNA_pol_sf"/>
</dbReference>
<gene>
    <name evidence="4" type="ORF">CRG98_031318</name>
</gene>